<feature type="compositionally biased region" description="Low complexity" evidence="1">
    <location>
        <begin position="1"/>
        <end position="20"/>
    </location>
</feature>
<feature type="non-terminal residue" evidence="2">
    <location>
        <position position="71"/>
    </location>
</feature>
<accession>A0A6J4UDC1</accession>
<evidence type="ECO:0000313" key="2">
    <source>
        <dbReference type="EMBL" id="CAA9544473.1"/>
    </source>
</evidence>
<name>A0A6J4UDC1_9BACT</name>
<reference evidence="2" key="1">
    <citation type="submission" date="2020-02" db="EMBL/GenBank/DDBJ databases">
        <authorList>
            <person name="Meier V. D."/>
        </authorList>
    </citation>
    <scope>NUCLEOTIDE SEQUENCE</scope>
    <source>
        <strain evidence="2">AVDCRST_MAG19</strain>
    </source>
</reference>
<protein>
    <submittedName>
        <fullName evidence="2">Uncharacterized protein</fullName>
    </submittedName>
</protein>
<sequence length="71" mass="7551">AASGGAATARPTPGAAPRHATSSRVRATGRFGSARRLPPNRSRVGFKGRHRLGPPSSYRAFRSVALRLPRM</sequence>
<organism evidence="2">
    <name type="scientific">uncultured Thermomicrobiales bacterium</name>
    <dbReference type="NCBI Taxonomy" id="1645740"/>
    <lineage>
        <taxon>Bacteria</taxon>
        <taxon>Pseudomonadati</taxon>
        <taxon>Thermomicrobiota</taxon>
        <taxon>Thermomicrobia</taxon>
        <taxon>Thermomicrobiales</taxon>
        <taxon>environmental samples</taxon>
    </lineage>
</organism>
<gene>
    <name evidence="2" type="ORF">AVDCRST_MAG19-189</name>
</gene>
<proteinExistence type="predicted"/>
<feature type="region of interest" description="Disordered" evidence="1">
    <location>
        <begin position="1"/>
        <end position="55"/>
    </location>
</feature>
<dbReference type="AlphaFoldDB" id="A0A6J4UDC1"/>
<feature type="non-terminal residue" evidence="2">
    <location>
        <position position="1"/>
    </location>
</feature>
<dbReference type="EMBL" id="CADCWL010000010">
    <property type="protein sequence ID" value="CAA9544473.1"/>
    <property type="molecule type" value="Genomic_DNA"/>
</dbReference>
<evidence type="ECO:0000256" key="1">
    <source>
        <dbReference type="SAM" id="MobiDB-lite"/>
    </source>
</evidence>